<feature type="region of interest" description="Disordered" evidence="1">
    <location>
        <begin position="1"/>
        <end position="40"/>
    </location>
</feature>
<dbReference type="EMBL" id="JAUYZG010000014">
    <property type="protein sequence ID" value="KAK2888811.1"/>
    <property type="molecule type" value="Genomic_DNA"/>
</dbReference>
<keyword evidence="3" id="KW-1185">Reference proteome</keyword>
<organism evidence="2 3">
    <name type="scientific">Cirrhinus molitorella</name>
    <name type="common">mud carp</name>
    <dbReference type="NCBI Taxonomy" id="172907"/>
    <lineage>
        <taxon>Eukaryota</taxon>
        <taxon>Metazoa</taxon>
        <taxon>Chordata</taxon>
        <taxon>Craniata</taxon>
        <taxon>Vertebrata</taxon>
        <taxon>Euteleostomi</taxon>
        <taxon>Actinopterygii</taxon>
        <taxon>Neopterygii</taxon>
        <taxon>Teleostei</taxon>
        <taxon>Ostariophysi</taxon>
        <taxon>Cypriniformes</taxon>
        <taxon>Cyprinidae</taxon>
        <taxon>Labeoninae</taxon>
        <taxon>Labeonini</taxon>
        <taxon>Cirrhinus</taxon>
    </lineage>
</organism>
<reference evidence="2" key="1">
    <citation type="submission" date="2023-08" db="EMBL/GenBank/DDBJ databases">
        <title>Chromosome-level Genome Assembly of mud carp (Cirrhinus molitorella).</title>
        <authorList>
            <person name="Liu H."/>
        </authorList>
    </citation>
    <scope>NUCLEOTIDE SEQUENCE</scope>
    <source>
        <strain evidence="2">Prfri</strain>
        <tissue evidence="2">Muscle</tissue>
    </source>
</reference>
<gene>
    <name evidence="2" type="ORF">Q8A67_014186</name>
</gene>
<evidence type="ECO:0000313" key="2">
    <source>
        <dbReference type="EMBL" id="KAK2888811.1"/>
    </source>
</evidence>
<sequence>MADGRKDHKAQPDLSDTTNTTAITRTHRSHPTSREEVNGPFKVADTAVEQYVADEFPADPPEWQPERAGCGTAHGRRQALQVPAATPAFQTDGF</sequence>
<evidence type="ECO:0000256" key="1">
    <source>
        <dbReference type="SAM" id="MobiDB-lite"/>
    </source>
</evidence>
<feature type="compositionally biased region" description="Basic and acidic residues" evidence="1">
    <location>
        <begin position="1"/>
        <end position="11"/>
    </location>
</feature>
<dbReference type="Proteomes" id="UP001187343">
    <property type="component" value="Unassembled WGS sequence"/>
</dbReference>
<name>A0AA88PUV6_9TELE</name>
<dbReference type="AlphaFoldDB" id="A0AA88PUV6"/>
<proteinExistence type="predicted"/>
<accession>A0AA88PUV6</accession>
<evidence type="ECO:0000313" key="3">
    <source>
        <dbReference type="Proteomes" id="UP001187343"/>
    </source>
</evidence>
<protein>
    <submittedName>
        <fullName evidence="2">Uncharacterized protein</fullName>
    </submittedName>
</protein>
<comment type="caution">
    <text evidence="2">The sequence shown here is derived from an EMBL/GenBank/DDBJ whole genome shotgun (WGS) entry which is preliminary data.</text>
</comment>